<dbReference type="RefSeq" id="WP_156006548.1">
    <property type="nucleotide sequence ID" value="NZ_CP046276.1"/>
</dbReference>
<evidence type="ECO:0000313" key="2">
    <source>
        <dbReference type="Proteomes" id="UP000424468"/>
    </source>
</evidence>
<sequence>MDKCQNPGCSNEISVQEPKRIYVYDEKVEDEIPVSVCDECYKKSKDEENDIDWSHSVVEEEEK</sequence>
<dbReference type="EMBL" id="CP046276">
    <property type="protein sequence ID" value="QGS52014.1"/>
    <property type="molecule type" value="Genomic_DNA"/>
</dbReference>
<dbReference type="Proteomes" id="UP000424468">
    <property type="component" value="Chromosome"/>
</dbReference>
<name>A0A6I6CDF7_9MOLU</name>
<accession>A0A6I6CDF7</accession>
<keyword evidence="2" id="KW-1185">Reference proteome</keyword>
<protein>
    <submittedName>
        <fullName evidence="1">Uncharacterized protein</fullName>
    </submittedName>
</protein>
<organism evidence="1 2">
    <name type="scientific">Spiroplasma tabanidicola</name>
    <dbReference type="NCBI Taxonomy" id="324079"/>
    <lineage>
        <taxon>Bacteria</taxon>
        <taxon>Bacillati</taxon>
        <taxon>Mycoplasmatota</taxon>
        <taxon>Mollicutes</taxon>
        <taxon>Entomoplasmatales</taxon>
        <taxon>Spiroplasmataceae</taxon>
        <taxon>Spiroplasma</taxon>
    </lineage>
</organism>
<gene>
    <name evidence="1" type="ORF">STABA_v1c06530</name>
</gene>
<dbReference type="AlphaFoldDB" id="A0A6I6CDF7"/>
<dbReference type="OrthoDB" id="389844at2"/>
<reference evidence="1 2" key="1">
    <citation type="submission" date="2019-11" db="EMBL/GenBank/DDBJ databases">
        <title>Complete genome sequence of Spiroplasma tabanidicola TAUS-1 (DSM 22603).</title>
        <authorList>
            <person name="Huang C.-T."/>
            <person name="Lin Y.-C."/>
            <person name="Kuo C.-H."/>
        </authorList>
    </citation>
    <scope>NUCLEOTIDE SEQUENCE [LARGE SCALE GENOMIC DNA]</scope>
    <source>
        <strain evidence="1 2">TAUS-1</strain>
    </source>
</reference>
<proteinExistence type="predicted"/>
<dbReference type="KEGG" id="stab:STABA_v1c06530"/>
<evidence type="ECO:0000313" key="1">
    <source>
        <dbReference type="EMBL" id="QGS52014.1"/>
    </source>
</evidence>